<evidence type="ECO:0000313" key="2">
    <source>
        <dbReference type="Proteomes" id="UP001058098"/>
    </source>
</evidence>
<keyword evidence="1" id="KW-0614">Plasmid</keyword>
<proteinExistence type="predicted"/>
<dbReference type="RefSeq" id="WP_258124312.1">
    <property type="nucleotide sequence ID" value="NZ_CP062230.1"/>
</dbReference>
<accession>A0ABY5R7H1</accession>
<evidence type="ECO:0000313" key="1">
    <source>
        <dbReference type="EMBL" id="UVC19425.1"/>
    </source>
</evidence>
<dbReference type="SUPFAM" id="SSF63829">
    <property type="entry name" value="Calcium-dependent phosphotriesterase"/>
    <property type="match status" value="1"/>
</dbReference>
<sequence length="419" mass="44782">MLATGYCSSGMMQRDGASWLSTSRLFRHDIQGWRKWEPEQSGATRARVIVEDGNSNVWVGASTGLWRYVDIAKDLEFSGERLSISSVVATDSGDAVVGLQSGEVWLVRRNLTRSSLLPRDITVPVSPYYRGALLARDVSGQLWVLNANGLFKIEASGRSLKVAPFPIPLDVTPRTPAALAVSATGKACVGLVWSNEVVCLVDGAWQTAATLLEDIGGSAVGAVAFTKEDTLIAAGVLSVKMIGANTEEFGPFPPVPFGSKHLFSAVAETTLVPGADIAASGGWGGTVFLKRTGDTYVDTGYRPRSQGDQPYLIRQLVSHPQLGLLAGADEGLFIWQGPTIDGTWMSLREMDPRLAGSIEAVAPSSGRSFWVASGSRLSLLELPSANPQILFARFPEGETIAQNTVTYHLSVPDLSAFQP</sequence>
<dbReference type="Proteomes" id="UP001058098">
    <property type="component" value="Plasmid pOM4"/>
</dbReference>
<gene>
    <name evidence="1" type="ORF">IHQ72_35865</name>
</gene>
<keyword evidence="2" id="KW-1185">Reference proteome</keyword>
<reference evidence="1" key="1">
    <citation type="submission" date="2020-09" db="EMBL/GenBank/DDBJ databases">
        <title>Rhizobia associated with sainfoin plants.</title>
        <authorList>
            <person name="Asharfi S."/>
            <person name="Kuzmanovic N."/>
            <person name="Bunk B."/>
            <person name="Sproeer C."/>
            <person name="Becker M."/>
            <person name="Thuenen T."/>
        </authorList>
    </citation>
    <scope>NUCLEOTIDE SEQUENCE</scope>
    <source>
        <strain evidence="1">OM4</strain>
        <plasmid evidence="1">pOM4</plasmid>
    </source>
</reference>
<protein>
    <recommendedName>
        <fullName evidence="3">Transcriptional regulator</fullName>
    </recommendedName>
</protein>
<dbReference type="InterPro" id="IPR015943">
    <property type="entry name" value="WD40/YVTN_repeat-like_dom_sf"/>
</dbReference>
<name>A0ABY5R7H1_9HYPH</name>
<dbReference type="EMBL" id="CP062230">
    <property type="protein sequence ID" value="UVC19425.1"/>
    <property type="molecule type" value="Genomic_DNA"/>
</dbReference>
<organism evidence="1 2">
    <name type="scientific">Mesorhizobium onobrychidis</name>
    <dbReference type="NCBI Taxonomy" id="2775404"/>
    <lineage>
        <taxon>Bacteria</taxon>
        <taxon>Pseudomonadati</taxon>
        <taxon>Pseudomonadota</taxon>
        <taxon>Alphaproteobacteria</taxon>
        <taxon>Hyphomicrobiales</taxon>
        <taxon>Phyllobacteriaceae</taxon>
        <taxon>Mesorhizobium</taxon>
    </lineage>
</organism>
<evidence type="ECO:0008006" key="3">
    <source>
        <dbReference type="Google" id="ProtNLM"/>
    </source>
</evidence>
<geneLocation type="plasmid" evidence="1 2">
    <name>pOM4</name>
</geneLocation>
<dbReference type="Gene3D" id="2.130.10.10">
    <property type="entry name" value="YVTN repeat-like/Quinoprotein amine dehydrogenase"/>
    <property type="match status" value="1"/>
</dbReference>